<dbReference type="SFLD" id="SFLDS00003">
    <property type="entry name" value="Haloacid_Dehalogenase"/>
    <property type="match status" value="1"/>
</dbReference>
<dbReference type="GO" id="GO:0050308">
    <property type="term" value="F:sugar-phosphatase activity"/>
    <property type="evidence" value="ECO:0007669"/>
    <property type="project" value="TreeGrafter"/>
</dbReference>
<dbReference type="InterPro" id="IPR023214">
    <property type="entry name" value="HAD_sf"/>
</dbReference>
<protein>
    <recommendedName>
        <fullName evidence="3">Phosphorylated carbohydrates phosphatase</fullName>
    </recommendedName>
</protein>
<keyword evidence="2" id="KW-1185">Reference proteome</keyword>
<dbReference type="RefSeq" id="WP_055944184.1">
    <property type="nucleotide sequence ID" value="NZ_JAQDCV010000002.1"/>
</dbReference>
<dbReference type="NCBIfam" id="TIGR01509">
    <property type="entry name" value="HAD-SF-IA-v3"/>
    <property type="match status" value="1"/>
</dbReference>
<dbReference type="SUPFAM" id="SSF56784">
    <property type="entry name" value="HAD-like"/>
    <property type="match status" value="1"/>
</dbReference>
<dbReference type="PANTHER" id="PTHR43481">
    <property type="entry name" value="FRUCTOSE-1-PHOSPHATE PHOSPHATASE"/>
    <property type="match status" value="1"/>
</dbReference>
<evidence type="ECO:0000313" key="1">
    <source>
        <dbReference type="EMBL" id="KQC84918.1"/>
    </source>
</evidence>
<dbReference type="InterPro" id="IPR023198">
    <property type="entry name" value="PGP-like_dom2"/>
</dbReference>
<comment type="caution">
    <text evidence="1">The sequence shown here is derived from an EMBL/GenBank/DDBJ whole genome shotgun (WGS) entry which is preliminary data.</text>
</comment>
<dbReference type="Gene3D" id="1.10.150.240">
    <property type="entry name" value="Putative phosphatase, domain 2"/>
    <property type="match status" value="1"/>
</dbReference>
<dbReference type="InterPro" id="IPR006439">
    <property type="entry name" value="HAD-SF_hydro_IA"/>
</dbReference>
<gene>
    <name evidence="1" type="ORF">APZ18_09380</name>
</gene>
<reference evidence="1 2" key="1">
    <citation type="submission" date="2015-10" db="EMBL/GenBank/DDBJ databases">
        <title>Butyribacter intestini gen. nov., sp. nov., a butyric acid-producing bacterium of the family Lachnospiraceae isolated from the human faeces.</title>
        <authorList>
            <person name="Zou Y."/>
            <person name="Xue W."/>
            <person name="Luo G."/>
            <person name="Lv M."/>
        </authorList>
    </citation>
    <scope>NUCLEOTIDE SEQUENCE [LARGE SCALE GENOMIC DNA]</scope>
    <source>
        <strain evidence="1 2">TF01-11</strain>
    </source>
</reference>
<dbReference type="AlphaFoldDB" id="A0AAW3JS86"/>
<sequence>MNTTHKLHIFDMDGTILDSMPMWSTIASDYLDSYDIPHDDDVNKLIEAYTLENAAKYFIELGLDKAIDDIIKDIYDFSFNKYKNEIPAKPDMAELLKKLHETGETIILLSASPVQCAVAAFKRLNILEYFDKLFSCQDFETDKTVPETFINVAASLGFKPEDAIVYEDALYSIRSAKAAGCKTVAIYDDFARNEWDEILKTADEIFITPDKHKNITKM</sequence>
<proteinExistence type="predicted"/>
<dbReference type="InterPro" id="IPR041492">
    <property type="entry name" value="HAD_2"/>
</dbReference>
<dbReference type="EMBL" id="LLKB01000005">
    <property type="protein sequence ID" value="KQC84918.1"/>
    <property type="molecule type" value="Genomic_DNA"/>
</dbReference>
<accession>A0AAW3JS86</accession>
<dbReference type="Proteomes" id="UP000050833">
    <property type="component" value="Unassembled WGS sequence"/>
</dbReference>
<evidence type="ECO:0000313" key="2">
    <source>
        <dbReference type="Proteomes" id="UP000050833"/>
    </source>
</evidence>
<dbReference type="Gene3D" id="3.40.50.1000">
    <property type="entry name" value="HAD superfamily/HAD-like"/>
    <property type="match status" value="1"/>
</dbReference>
<dbReference type="PANTHER" id="PTHR43481:SF4">
    <property type="entry name" value="GLYCEROL-1-PHOSPHATE PHOSPHOHYDROLASE 1-RELATED"/>
    <property type="match status" value="1"/>
</dbReference>
<dbReference type="SFLD" id="SFLDG01129">
    <property type="entry name" value="C1.5:_HAD__Beta-PGM__Phosphata"/>
    <property type="match status" value="1"/>
</dbReference>
<dbReference type="InterPro" id="IPR036412">
    <property type="entry name" value="HAD-like_sf"/>
</dbReference>
<dbReference type="InterPro" id="IPR051806">
    <property type="entry name" value="HAD-like_SPP"/>
</dbReference>
<organism evidence="1 2">
    <name type="scientific">Butyribacter intestini</name>
    <dbReference type="NCBI Taxonomy" id="1703332"/>
    <lineage>
        <taxon>Bacteria</taxon>
        <taxon>Bacillati</taxon>
        <taxon>Bacillota</taxon>
        <taxon>Clostridia</taxon>
        <taxon>Lachnospirales</taxon>
        <taxon>Lachnospiraceae</taxon>
        <taxon>Butyribacter</taxon>
    </lineage>
</organism>
<name>A0AAW3JS86_9FIRM</name>
<dbReference type="Pfam" id="PF13419">
    <property type="entry name" value="HAD_2"/>
    <property type="match status" value="1"/>
</dbReference>
<evidence type="ECO:0008006" key="3">
    <source>
        <dbReference type="Google" id="ProtNLM"/>
    </source>
</evidence>